<organism evidence="1 2">
    <name type="scientific">Sedimentibacter saalensis</name>
    <dbReference type="NCBI Taxonomy" id="130788"/>
    <lineage>
        <taxon>Bacteria</taxon>
        <taxon>Bacillati</taxon>
        <taxon>Bacillota</taxon>
        <taxon>Tissierellia</taxon>
        <taxon>Sedimentibacter</taxon>
    </lineage>
</organism>
<proteinExistence type="predicted"/>
<evidence type="ECO:0000313" key="1">
    <source>
        <dbReference type="EMBL" id="TWH83851.1"/>
    </source>
</evidence>
<dbReference type="GO" id="GO:0003824">
    <property type="term" value="F:catalytic activity"/>
    <property type="evidence" value="ECO:0007669"/>
    <property type="project" value="InterPro"/>
</dbReference>
<protein>
    <submittedName>
        <fullName evidence="1">Uncharacterized protein DUF1893</fullName>
    </submittedName>
</protein>
<dbReference type="Gene3D" id="3.40.140.30">
    <property type="entry name" value="Hypothetical protein TM1506"/>
    <property type="match status" value="1"/>
</dbReference>
<dbReference type="AlphaFoldDB" id="A0A562JKV2"/>
<comment type="caution">
    <text evidence="1">The sequence shown here is derived from an EMBL/GenBank/DDBJ whole genome shotgun (WGS) entry which is preliminary data.</text>
</comment>
<accession>A0A562JKV2</accession>
<dbReference type="OrthoDB" id="9815422at2"/>
<sequence>MKDIDMAKEFLDNEKLSLAIVKNGKLVFSSTGIGIKPLFTAVEQLKDELEGSSVADKVTGKAAAMLCKYAKIKELHTHLISENALAVLKESPMILEYDESAPYIINRDKTGMCPVETLSLKTNDIDELKSGIKNFLESIGLL</sequence>
<gene>
    <name evidence="1" type="ORF">LY60_00467</name>
</gene>
<dbReference type="SUPFAM" id="SSF53927">
    <property type="entry name" value="Cytidine deaminase-like"/>
    <property type="match status" value="1"/>
</dbReference>
<name>A0A562JKV2_9FIRM</name>
<dbReference type="Proteomes" id="UP000315343">
    <property type="component" value="Unassembled WGS sequence"/>
</dbReference>
<dbReference type="EMBL" id="VLKH01000001">
    <property type="protein sequence ID" value="TWH83851.1"/>
    <property type="molecule type" value="Genomic_DNA"/>
</dbReference>
<dbReference type="Pfam" id="PF08973">
    <property type="entry name" value="TM1506"/>
    <property type="match status" value="1"/>
</dbReference>
<dbReference type="InterPro" id="IPR015067">
    <property type="entry name" value="DUF1893_TM1506-like"/>
</dbReference>
<keyword evidence="2" id="KW-1185">Reference proteome</keyword>
<evidence type="ECO:0000313" key="2">
    <source>
        <dbReference type="Proteomes" id="UP000315343"/>
    </source>
</evidence>
<dbReference type="RefSeq" id="WP_145079394.1">
    <property type="nucleotide sequence ID" value="NZ_DAMBUX010000006.1"/>
</dbReference>
<dbReference type="InterPro" id="IPR016193">
    <property type="entry name" value="Cytidine_deaminase-like"/>
</dbReference>
<dbReference type="InterPro" id="IPR037081">
    <property type="entry name" value="Hyp_TM1506"/>
</dbReference>
<reference evidence="1 2" key="1">
    <citation type="submission" date="2019-07" db="EMBL/GenBank/DDBJ databases">
        <title>Genomic Encyclopedia of Type Strains, Phase I: the one thousand microbial genomes (KMG-I) project.</title>
        <authorList>
            <person name="Kyrpides N."/>
        </authorList>
    </citation>
    <scope>NUCLEOTIDE SEQUENCE [LARGE SCALE GENOMIC DNA]</scope>
    <source>
        <strain evidence="1 2">DSM 13558</strain>
    </source>
</reference>